<protein>
    <submittedName>
        <fullName evidence="1">Uncharacterized protein</fullName>
    </submittedName>
</protein>
<keyword evidence="2" id="KW-1185">Reference proteome</keyword>
<accession>A0A9Q1JXS7</accession>
<comment type="caution">
    <text evidence="1">The sequence shown here is derived from an EMBL/GenBank/DDBJ whole genome shotgun (WGS) entry which is preliminary data.</text>
</comment>
<dbReference type="EMBL" id="JAKOGI010000578">
    <property type="protein sequence ID" value="KAJ8432861.1"/>
    <property type="molecule type" value="Genomic_DNA"/>
</dbReference>
<sequence>MLKRPSPMGILYQLHDPNKYYDFHEQTGLNTANYEKDLGVLLGTKQTLGRSTKMKDIPLSHIMGGFAAGITPSLWRKVHLQSIQQVMITWKPTSLKVPTMSFNDRQAQSSQCHYLKYPIDTRTLVDVITWECLKQLRNQEQDLTPFLNPVLGFREQTVHLIGIICLLVQIRDKTKAINIEVDLPVVDVPSAYNAILGYLTLHKVKAVMTPYLLLYKDQKIARECYFVSIKLLIEEHKGMKKATDDPKGKKPKVEQLIRQLVTLAICLIITEDHGRT</sequence>
<proteinExistence type="predicted"/>
<dbReference type="PANTHER" id="PTHR33240">
    <property type="entry name" value="OS08G0508500 PROTEIN"/>
    <property type="match status" value="1"/>
</dbReference>
<name>A0A9Q1JXS7_9CARY</name>
<gene>
    <name evidence="1" type="ORF">Cgig2_033866</name>
</gene>
<dbReference type="OrthoDB" id="2919534at2759"/>
<dbReference type="PANTHER" id="PTHR33240:SF17">
    <property type="entry name" value="EUKARYOTIC PEPTIDE CHAIN RELEASE FACTOR GTP-BINDING SUBUNIT-LIKE"/>
    <property type="match status" value="1"/>
</dbReference>
<evidence type="ECO:0000313" key="2">
    <source>
        <dbReference type="Proteomes" id="UP001153076"/>
    </source>
</evidence>
<reference evidence="1" key="1">
    <citation type="submission" date="2022-04" db="EMBL/GenBank/DDBJ databases">
        <title>Carnegiea gigantea Genome sequencing and assembly v2.</title>
        <authorList>
            <person name="Copetti D."/>
            <person name="Sanderson M.J."/>
            <person name="Burquez A."/>
            <person name="Wojciechowski M.F."/>
        </authorList>
    </citation>
    <scope>NUCLEOTIDE SEQUENCE</scope>
    <source>
        <strain evidence="1">SGP5-SGP5p</strain>
        <tissue evidence="1">Aerial part</tissue>
    </source>
</reference>
<dbReference type="Proteomes" id="UP001153076">
    <property type="component" value="Unassembled WGS sequence"/>
</dbReference>
<organism evidence="1 2">
    <name type="scientific">Carnegiea gigantea</name>
    <dbReference type="NCBI Taxonomy" id="171969"/>
    <lineage>
        <taxon>Eukaryota</taxon>
        <taxon>Viridiplantae</taxon>
        <taxon>Streptophyta</taxon>
        <taxon>Embryophyta</taxon>
        <taxon>Tracheophyta</taxon>
        <taxon>Spermatophyta</taxon>
        <taxon>Magnoliopsida</taxon>
        <taxon>eudicotyledons</taxon>
        <taxon>Gunneridae</taxon>
        <taxon>Pentapetalae</taxon>
        <taxon>Caryophyllales</taxon>
        <taxon>Cactineae</taxon>
        <taxon>Cactaceae</taxon>
        <taxon>Cactoideae</taxon>
        <taxon>Echinocereeae</taxon>
        <taxon>Carnegiea</taxon>
    </lineage>
</organism>
<dbReference type="AlphaFoldDB" id="A0A9Q1JXS7"/>
<evidence type="ECO:0000313" key="1">
    <source>
        <dbReference type="EMBL" id="KAJ8432861.1"/>
    </source>
</evidence>